<comment type="similarity">
    <text evidence="1">Belongs to the short-chain dehydrogenases/reductases (SDR) family.</text>
</comment>
<dbReference type="InterPro" id="IPR057326">
    <property type="entry name" value="KR_dom"/>
</dbReference>
<dbReference type="Gene3D" id="3.40.50.720">
    <property type="entry name" value="NAD(P)-binding Rossmann-like Domain"/>
    <property type="match status" value="1"/>
</dbReference>
<gene>
    <name evidence="4" type="ORF">HHI36_020058</name>
</gene>
<dbReference type="FunFam" id="3.40.50.720:FF:000084">
    <property type="entry name" value="Short-chain dehydrogenase reductase"/>
    <property type="match status" value="1"/>
</dbReference>
<keyword evidence="2" id="KW-0521">NADP</keyword>
<sequence length="284" mass="30973">MEKEIEEHDCGCMRRKQKALIKKLSINAAASIIQDPEISASFQIFRGKRALVTGASRGIGRSVAKHLYHLGAHVIAVGRSETDLEVLAAEIPEIQVLELDISKWTIAERKLQTIGDIDLLVNCAGISSLQSILNITEEEIDQTFAINTKSTMNLTKIVAQNLIKRKVGGSIVSITSQSSTFGIKKHAIFGASKSAVEAFTRAAAVELGQYGIRVNCVSPVVILTKNARKYWEKTKDSKSLLAKIPLKRFGEIHEIVHAILFLLSDKSSMITGFVLPVDGGFSAC</sequence>
<dbReference type="PRINTS" id="PR00080">
    <property type="entry name" value="SDRFAMILY"/>
</dbReference>
<dbReference type="PANTHER" id="PTHR44252:SF3">
    <property type="entry name" value="D-ERYTHRULOSE REDUCTASE-RELATED"/>
    <property type="match status" value="1"/>
</dbReference>
<dbReference type="SMART" id="SM00822">
    <property type="entry name" value="PKS_KR"/>
    <property type="match status" value="1"/>
</dbReference>
<reference evidence="4 5" key="1">
    <citation type="journal article" date="2021" name="BMC Biol.">
        <title>Horizontally acquired antibacterial genes associated with adaptive radiation of ladybird beetles.</title>
        <authorList>
            <person name="Li H.S."/>
            <person name="Tang X.F."/>
            <person name="Huang Y.H."/>
            <person name="Xu Z.Y."/>
            <person name="Chen M.L."/>
            <person name="Du X.Y."/>
            <person name="Qiu B.Y."/>
            <person name="Chen P.T."/>
            <person name="Zhang W."/>
            <person name="Slipinski A."/>
            <person name="Escalona H.E."/>
            <person name="Waterhouse R.M."/>
            <person name="Zwick A."/>
            <person name="Pang H."/>
        </authorList>
    </citation>
    <scope>NUCLEOTIDE SEQUENCE [LARGE SCALE GENOMIC DNA]</scope>
    <source>
        <strain evidence="4">SYSU2018</strain>
    </source>
</reference>
<protein>
    <recommendedName>
        <fullName evidence="3">Ketoreductase domain-containing protein</fullName>
    </recommendedName>
</protein>
<dbReference type="Proteomes" id="UP001516400">
    <property type="component" value="Unassembled WGS sequence"/>
</dbReference>
<proteinExistence type="inferred from homology"/>
<evidence type="ECO:0000313" key="4">
    <source>
        <dbReference type="EMBL" id="KAL3275290.1"/>
    </source>
</evidence>
<comment type="caution">
    <text evidence="4">The sequence shown here is derived from an EMBL/GenBank/DDBJ whole genome shotgun (WGS) entry which is preliminary data.</text>
</comment>
<accession>A0ABD2N9W5</accession>
<dbReference type="AlphaFoldDB" id="A0ABD2N9W5"/>
<dbReference type="Pfam" id="PF13561">
    <property type="entry name" value="adh_short_C2"/>
    <property type="match status" value="1"/>
</dbReference>
<dbReference type="PANTHER" id="PTHR44252">
    <property type="entry name" value="D-ERYTHRULOSE REDUCTASE"/>
    <property type="match status" value="1"/>
</dbReference>
<feature type="domain" description="Ketoreductase" evidence="3">
    <location>
        <begin position="48"/>
        <end position="220"/>
    </location>
</feature>
<dbReference type="InterPro" id="IPR036291">
    <property type="entry name" value="NAD(P)-bd_dom_sf"/>
</dbReference>
<dbReference type="InterPro" id="IPR051737">
    <property type="entry name" value="L-xylulose/Carbonyl_redctase"/>
</dbReference>
<evidence type="ECO:0000313" key="5">
    <source>
        <dbReference type="Proteomes" id="UP001516400"/>
    </source>
</evidence>
<dbReference type="EMBL" id="JABFTP020000083">
    <property type="protein sequence ID" value="KAL3275290.1"/>
    <property type="molecule type" value="Genomic_DNA"/>
</dbReference>
<dbReference type="PRINTS" id="PR00081">
    <property type="entry name" value="GDHRDH"/>
</dbReference>
<evidence type="ECO:0000256" key="2">
    <source>
        <dbReference type="ARBA" id="ARBA00022857"/>
    </source>
</evidence>
<organism evidence="4 5">
    <name type="scientific">Cryptolaemus montrouzieri</name>
    <dbReference type="NCBI Taxonomy" id="559131"/>
    <lineage>
        <taxon>Eukaryota</taxon>
        <taxon>Metazoa</taxon>
        <taxon>Ecdysozoa</taxon>
        <taxon>Arthropoda</taxon>
        <taxon>Hexapoda</taxon>
        <taxon>Insecta</taxon>
        <taxon>Pterygota</taxon>
        <taxon>Neoptera</taxon>
        <taxon>Endopterygota</taxon>
        <taxon>Coleoptera</taxon>
        <taxon>Polyphaga</taxon>
        <taxon>Cucujiformia</taxon>
        <taxon>Coccinelloidea</taxon>
        <taxon>Coccinellidae</taxon>
        <taxon>Scymninae</taxon>
        <taxon>Scymnini</taxon>
        <taxon>Cryptolaemus</taxon>
    </lineage>
</organism>
<name>A0ABD2N9W5_9CUCU</name>
<evidence type="ECO:0000259" key="3">
    <source>
        <dbReference type="SMART" id="SM00822"/>
    </source>
</evidence>
<dbReference type="SUPFAM" id="SSF51735">
    <property type="entry name" value="NAD(P)-binding Rossmann-fold domains"/>
    <property type="match status" value="1"/>
</dbReference>
<dbReference type="InterPro" id="IPR002347">
    <property type="entry name" value="SDR_fam"/>
</dbReference>
<keyword evidence="5" id="KW-1185">Reference proteome</keyword>
<evidence type="ECO:0000256" key="1">
    <source>
        <dbReference type="ARBA" id="ARBA00006484"/>
    </source>
</evidence>